<protein>
    <submittedName>
        <fullName evidence="1">Uncharacterized protein</fullName>
    </submittedName>
</protein>
<sequence length="60" mass="6532">QITAILNTSAEELGKLENMADKINGVISVGKIHFVESNSKISGNESHGYEMNDLKNISKN</sequence>
<proteinExistence type="predicted"/>
<dbReference type="AlphaFoldDB" id="A0A8X6T8E4"/>
<dbReference type="EMBL" id="BMAW01004251">
    <property type="protein sequence ID" value="GFS87810.1"/>
    <property type="molecule type" value="Genomic_DNA"/>
</dbReference>
<feature type="non-terminal residue" evidence="1">
    <location>
        <position position="1"/>
    </location>
</feature>
<gene>
    <name evidence="1" type="ORF">NPIL_541311</name>
</gene>
<keyword evidence="2" id="KW-1185">Reference proteome</keyword>
<organism evidence="1 2">
    <name type="scientific">Nephila pilipes</name>
    <name type="common">Giant wood spider</name>
    <name type="synonym">Nephila maculata</name>
    <dbReference type="NCBI Taxonomy" id="299642"/>
    <lineage>
        <taxon>Eukaryota</taxon>
        <taxon>Metazoa</taxon>
        <taxon>Ecdysozoa</taxon>
        <taxon>Arthropoda</taxon>
        <taxon>Chelicerata</taxon>
        <taxon>Arachnida</taxon>
        <taxon>Araneae</taxon>
        <taxon>Araneomorphae</taxon>
        <taxon>Entelegynae</taxon>
        <taxon>Araneoidea</taxon>
        <taxon>Nephilidae</taxon>
        <taxon>Nephila</taxon>
    </lineage>
</organism>
<name>A0A8X6T8E4_NEPPI</name>
<accession>A0A8X6T8E4</accession>
<reference evidence="1" key="1">
    <citation type="submission" date="2020-08" db="EMBL/GenBank/DDBJ databases">
        <title>Multicomponent nature underlies the extraordinary mechanical properties of spider dragline silk.</title>
        <authorList>
            <person name="Kono N."/>
            <person name="Nakamura H."/>
            <person name="Mori M."/>
            <person name="Yoshida Y."/>
            <person name="Ohtoshi R."/>
            <person name="Malay A.D."/>
            <person name="Moran D.A.P."/>
            <person name="Tomita M."/>
            <person name="Numata K."/>
            <person name="Arakawa K."/>
        </authorList>
    </citation>
    <scope>NUCLEOTIDE SEQUENCE</scope>
</reference>
<evidence type="ECO:0000313" key="2">
    <source>
        <dbReference type="Proteomes" id="UP000887013"/>
    </source>
</evidence>
<comment type="caution">
    <text evidence="1">The sequence shown here is derived from an EMBL/GenBank/DDBJ whole genome shotgun (WGS) entry which is preliminary data.</text>
</comment>
<evidence type="ECO:0000313" key="1">
    <source>
        <dbReference type="EMBL" id="GFS87810.1"/>
    </source>
</evidence>
<dbReference type="Proteomes" id="UP000887013">
    <property type="component" value="Unassembled WGS sequence"/>
</dbReference>